<keyword evidence="1" id="KW-0472">Membrane</keyword>
<dbReference type="Proteomes" id="UP000234328">
    <property type="component" value="Unassembled WGS sequence"/>
</dbReference>
<keyword evidence="1" id="KW-1133">Transmembrane helix</keyword>
<name>A0A2N4UKC7_9BURK</name>
<dbReference type="AlphaFoldDB" id="A0A2N4UKC7"/>
<feature type="transmembrane region" description="Helical" evidence="1">
    <location>
        <begin position="232"/>
        <end position="253"/>
    </location>
</feature>
<protein>
    <recommendedName>
        <fullName evidence="4">Glycosyltransferase RgtA/B/C/D-like domain-containing protein</fullName>
    </recommendedName>
</protein>
<dbReference type="EMBL" id="PDNV01000001">
    <property type="protein sequence ID" value="PLC55487.1"/>
    <property type="molecule type" value="Genomic_DNA"/>
</dbReference>
<sequence>MLIDLIRVHAIASAFLLHCAVVGFALLKPMDLWESGNAANSNRYLKWFFAISIGCLGNIAVLFALGMAGWFSFPAIMGLSLAMLLAALPLTTKQIRELQIFSGVPRGQVMLDALILLTLLFTVLIVAFHPPGHWDDTMYHLPLARDTLRHQGIVLNEYLRFPLFPQNINLLLALGLMLRGDVMAQAFASIPLFVMGLGLMGAARWIMGSPLAGAIATVVLFTLGPIKSPLGYAYIDNGLAMFCWAAMLALALWASKGKERRSYNWLIVAGLLAGGAAGSKYFGGVFAVLLGSYLLIVRRDWKASAAYGAAVLAAGSWWYIRSFVVSGDPLHPAGGEVFGYFLWNAEDLLRQQSEQAMHGVSSNPLYLWASLKEANVVAWALAFAGLVFRNTPTPVRALQFTFLAYFIFWFFVTQVTRYLAPISAVGTFLSFYTLYRCYALVSAKTRAKWIRNRGAVASYLLLALLTSYAGNRYHKYHGEMAEWNAILAKEPGYQLFSKANTLIPTYGPRLVQLGFENAVYFFDGTVIGDWFGRGRYSSMLDCRVGQCKPVDAKLMRQQMMKFGSRMLAISTEQYSDFERVDYEEDFDLVIESEDGMLLYINNWEAPNSN</sequence>
<feature type="transmembrane region" description="Helical" evidence="1">
    <location>
        <begin position="71"/>
        <end position="88"/>
    </location>
</feature>
<evidence type="ECO:0008006" key="4">
    <source>
        <dbReference type="Google" id="ProtNLM"/>
    </source>
</evidence>
<reference evidence="2 3" key="1">
    <citation type="submission" date="2017-10" db="EMBL/GenBank/DDBJ databases">
        <title>Two draft genome sequences of Pusillimonas sp. strains isolated from a nitrate- and radionuclide-contaminated groundwater in Russia.</title>
        <authorList>
            <person name="Grouzdev D.S."/>
            <person name="Tourova T.P."/>
            <person name="Goeva M.A."/>
            <person name="Babich T.L."/>
            <person name="Sokolova D.S."/>
            <person name="Abdullin R."/>
            <person name="Poltaraus A.B."/>
            <person name="Toshchakov S.V."/>
            <person name="Nazina T.N."/>
        </authorList>
    </citation>
    <scope>NUCLEOTIDE SEQUENCE [LARGE SCALE GENOMIC DNA]</scope>
    <source>
        <strain evidence="2 3">JR1/69-2-13</strain>
    </source>
</reference>
<feature type="transmembrane region" description="Helical" evidence="1">
    <location>
        <begin position="450"/>
        <end position="470"/>
    </location>
</feature>
<gene>
    <name evidence="2" type="ORF">CR155_00030</name>
</gene>
<feature type="transmembrane region" description="Helical" evidence="1">
    <location>
        <begin position="6"/>
        <end position="27"/>
    </location>
</feature>
<accession>A0A2N4UKC7</accession>
<dbReference type="OrthoDB" id="8672947at2"/>
<feature type="transmembrane region" description="Helical" evidence="1">
    <location>
        <begin position="365"/>
        <end position="388"/>
    </location>
</feature>
<proteinExistence type="predicted"/>
<dbReference type="RefSeq" id="WP_102067968.1">
    <property type="nucleotide sequence ID" value="NZ_PDNV01000001.1"/>
</dbReference>
<evidence type="ECO:0000313" key="2">
    <source>
        <dbReference type="EMBL" id="PLC55487.1"/>
    </source>
</evidence>
<feature type="transmembrane region" description="Helical" evidence="1">
    <location>
        <begin position="109"/>
        <end position="129"/>
    </location>
</feature>
<keyword evidence="3" id="KW-1185">Reference proteome</keyword>
<feature type="transmembrane region" description="Helical" evidence="1">
    <location>
        <begin position="395"/>
        <end position="412"/>
    </location>
</feature>
<organism evidence="2 3">
    <name type="scientific">Pollutimonas nitritireducens</name>
    <dbReference type="NCBI Taxonomy" id="2045209"/>
    <lineage>
        <taxon>Bacteria</taxon>
        <taxon>Pseudomonadati</taxon>
        <taxon>Pseudomonadota</taxon>
        <taxon>Betaproteobacteria</taxon>
        <taxon>Burkholderiales</taxon>
        <taxon>Alcaligenaceae</taxon>
        <taxon>Pollutimonas</taxon>
    </lineage>
</organism>
<feature type="transmembrane region" description="Helical" evidence="1">
    <location>
        <begin position="265"/>
        <end position="296"/>
    </location>
</feature>
<feature type="transmembrane region" description="Helical" evidence="1">
    <location>
        <begin position="205"/>
        <end position="226"/>
    </location>
</feature>
<evidence type="ECO:0000256" key="1">
    <source>
        <dbReference type="SAM" id="Phobius"/>
    </source>
</evidence>
<feature type="transmembrane region" description="Helical" evidence="1">
    <location>
        <begin position="47"/>
        <end position="65"/>
    </location>
</feature>
<feature type="transmembrane region" description="Helical" evidence="1">
    <location>
        <begin position="418"/>
        <end position="438"/>
    </location>
</feature>
<comment type="caution">
    <text evidence="2">The sequence shown here is derived from an EMBL/GenBank/DDBJ whole genome shotgun (WGS) entry which is preliminary data.</text>
</comment>
<keyword evidence="1" id="KW-0812">Transmembrane</keyword>
<evidence type="ECO:0000313" key="3">
    <source>
        <dbReference type="Proteomes" id="UP000234328"/>
    </source>
</evidence>